<dbReference type="Pfam" id="PF05699">
    <property type="entry name" value="Dimer_Tnp_hAT"/>
    <property type="match status" value="1"/>
</dbReference>
<evidence type="ECO:0000313" key="3">
    <source>
        <dbReference type="Proteomes" id="UP000261660"/>
    </source>
</evidence>
<feature type="domain" description="HAT C-terminal dimerisation" evidence="1">
    <location>
        <begin position="361"/>
        <end position="431"/>
    </location>
</feature>
<reference evidence="2" key="2">
    <citation type="submission" date="2025-09" db="UniProtKB">
        <authorList>
            <consortium name="Ensembl"/>
        </authorList>
    </citation>
    <scope>IDENTIFICATION</scope>
</reference>
<sequence>EFKGKPLCLVCLETKSAMKDFNLSRHYNTTHKDKYDKQRSCKSRYRLTRRIFDIQNHVEVKLKEVMHDCKYFSLALDESMDVRMLAIMKLVALHDTTKGRDIFNAVQSVVSEYGGFDKLSAVVTDGAPSMQGKHTGFAGLLQQSGVDCPILHCIIHQNVGILCENFYHINELQRNRSLNHKTFVAFLDEVSAVYGDLQMHTEVRWMSRGKRLERFFALLAEIPVFLEDSIRCDTSAYCSKLRDTEFLFDMAFLADITSHLNHLNMQLQEEARLKLTLLKKTFHLTSKFGTLRSFEQMCKDPRMPENTSQVQIEKLQQQFKNRFQDFYTMKPRIVLFTDPLSAAVSAQPPELQLQLCELQSDPFFQAKRQERGISFWRLLPESRFPLLRDFALSMAGIFGSTYICESNFSTMKHIKSKERNRLTDETLFHLMQIGCTNIDIQSIVRQQERPQISH</sequence>
<dbReference type="GeneTree" id="ENSGT00950000182812"/>
<dbReference type="SUPFAM" id="SSF53098">
    <property type="entry name" value="Ribonuclease H-like"/>
    <property type="match status" value="1"/>
</dbReference>
<accession>A0A3Q3H3G6</accession>
<keyword evidence="3" id="KW-1185">Reference proteome</keyword>
<dbReference type="Proteomes" id="UP000261660">
    <property type="component" value="Unplaced"/>
</dbReference>
<protein>
    <recommendedName>
        <fullName evidence="1">HAT C-terminal dimerisation domain-containing protein</fullName>
    </recommendedName>
</protein>
<dbReference type="PANTHER" id="PTHR45913:SF20">
    <property type="entry name" value="GENERAL TRANSCRIPTION FACTOR II-I REPEAT DOMAIN-CONTAINING PROTEIN 2"/>
    <property type="match status" value="1"/>
</dbReference>
<dbReference type="InterPro" id="IPR012337">
    <property type="entry name" value="RNaseH-like_sf"/>
</dbReference>
<reference evidence="2" key="1">
    <citation type="submission" date="2025-08" db="UniProtKB">
        <authorList>
            <consortium name="Ensembl"/>
        </authorList>
    </citation>
    <scope>IDENTIFICATION</scope>
</reference>
<dbReference type="PANTHER" id="PTHR45913">
    <property type="entry name" value="EPM2A-INTERACTING PROTEIN 1"/>
    <property type="match status" value="1"/>
</dbReference>
<dbReference type="InterPro" id="IPR008906">
    <property type="entry name" value="HATC_C_dom"/>
</dbReference>
<organism evidence="2 3">
    <name type="scientific">Labrus bergylta</name>
    <name type="common">ballan wrasse</name>
    <dbReference type="NCBI Taxonomy" id="56723"/>
    <lineage>
        <taxon>Eukaryota</taxon>
        <taxon>Metazoa</taxon>
        <taxon>Chordata</taxon>
        <taxon>Craniata</taxon>
        <taxon>Vertebrata</taxon>
        <taxon>Euteleostomi</taxon>
        <taxon>Actinopterygii</taxon>
        <taxon>Neopterygii</taxon>
        <taxon>Teleostei</taxon>
        <taxon>Neoteleostei</taxon>
        <taxon>Acanthomorphata</taxon>
        <taxon>Eupercaria</taxon>
        <taxon>Labriformes</taxon>
        <taxon>Labridae</taxon>
        <taxon>Labrus</taxon>
    </lineage>
</organism>
<dbReference type="GO" id="GO:0046983">
    <property type="term" value="F:protein dimerization activity"/>
    <property type="evidence" value="ECO:0007669"/>
    <property type="project" value="InterPro"/>
</dbReference>
<dbReference type="Ensembl" id="ENSLBET00000040485.1">
    <property type="protein sequence ID" value="ENSLBEP00000038829.1"/>
    <property type="gene ID" value="ENSLBEG00000029006.1"/>
</dbReference>
<proteinExistence type="predicted"/>
<dbReference type="AlphaFoldDB" id="A0A3Q3H3G6"/>
<name>A0A3Q3H3G6_9LABR</name>
<evidence type="ECO:0000259" key="1">
    <source>
        <dbReference type="Pfam" id="PF05699"/>
    </source>
</evidence>
<evidence type="ECO:0000313" key="2">
    <source>
        <dbReference type="Ensembl" id="ENSLBEP00000038829.1"/>
    </source>
</evidence>